<dbReference type="Gene3D" id="3.40.50.2000">
    <property type="entry name" value="Glycogen Phosphorylase B"/>
    <property type="match status" value="1"/>
</dbReference>
<protein>
    <submittedName>
        <fullName evidence="3">Glycosyl transferase, group 1 family protein</fullName>
    </submittedName>
</protein>
<dbReference type="Pfam" id="PF13524">
    <property type="entry name" value="Glyco_trans_1_2"/>
    <property type="match status" value="1"/>
</dbReference>
<feature type="domain" description="Spore protein YkvP/CgeB glycosyl transferase-like" evidence="2">
    <location>
        <begin position="239"/>
        <end position="396"/>
    </location>
</feature>
<dbReference type="AlphaFoldDB" id="A0A2R5FM44"/>
<dbReference type="Proteomes" id="UP000245124">
    <property type="component" value="Unassembled WGS sequence"/>
</dbReference>
<organism evidence="3 4">
    <name type="scientific">Nostoc commune NIES-4072</name>
    <dbReference type="NCBI Taxonomy" id="2005467"/>
    <lineage>
        <taxon>Bacteria</taxon>
        <taxon>Bacillati</taxon>
        <taxon>Cyanobacteriota</taxon>
        <taxon>Cyanophyceae</taxon>
        <taxon>Nostocales</taxon>
        <taxon>Nostocaceae</taxon>
        <taxon>Nostoc</taxon>
    </lineage>
</organism>
<evidence type="ECO:0000313" key="4">
    <source>
        <dbReference type="Proteomes" id="UP000245124"/>
    </source>
</evidence>
<evidence type="ECO:0000313" key="3">
    <source>
        <dbReference type="EMBL" id="GBG19830.1"/>
    </source>
</evidence>
<sequence>MLWGDRLSLVIFFVTFGAFNCLIYSMTNLSFLFLVANTPWVYALAESLARDFPTHTIRSYDWLNYRRLKPKWPSSNTPLYLQRTMQLLPPGYAGSLGTVFRPYLNAKVKHWCRSLEKESGTTPWVIVPYPFSAPWVRQISSERLIYYNLDEYIYYQPSRKEQILHQEAELVNRAKIILCIAQFQVEALRQRYPHRAESIHHFPLGVVESYLNPEPDKLPEPMTVGYIGNLIERVDWQLVLQVAKTCPEVTFIFIGGLDGFAGDVNEKGWRANRQAVLSLPNVRHINEIPQEQVAQYYWSFAINWMPYDITHPFNQAACPTKVMDGIASGRPMLSTDIPECKLYPEWINVFHSPEEAITIIRQQLSLIATQDAYYKSTQQLKFAVKQTWQARATTLVKCLAQYES</sequence>
<dbReference type="SUPFAM" id="SSF53756">
    <property type="entry name" value="UDP-Glycosyltransferase/glycogen phosphorylase"/>
    <property type="match status" value="1"/>
</dbReference>
<keyword evidence="1" id="KW-1133">Transmembrane helix</keyword>
<proteinExistence type="predicted"/>
<keyword evidence="1" id="KW-0812">Transmembrane</keyword>
<gene>
    <name evidence="3" type="ORF">NIES4072_34990</name>
</gene>
<comment type="caution">
    <text evidence="3">The sequence shown here is derived from an EMBL/GenBank/DDBJ whole genome shotgun (WGS) entry which is preliminary data.</text>
</comment>
<evidence type="ECO:0000256" key="1">
    <source>
        <dbReference type="SAM" id="Phobius"/>
    </source>
</evidence>
<feature type="transmembrane region" description="Helical" evidence="1">
    <location>
        <begin position="7"/>
        <end position="25"/>
    </location>
</feature>
<evidence type="ECO:0000259" key="2">
    <source>
        <dbReference type="Pfam" id="PF13524"/>
    </source>
</evidence>
<keyword evidence="4" id="KW-1185">Reference proteome</keyword>
<keyword evidence="1" id="KW-0472">Membrane</keyword>
<name>A0A2R5FM44_NOSCO</name>
<dbReference type="EMBL" id="BDUD01000001">
    <property type="protein sequence ID" value="GBG19830.1"/>
    <property type="molecule type" value="Genomic_DNA"/>
</dbReference>
<dbReference type="GO" id="GO:0016740">
    <property type="term" value="F:transferase activity"/>
    <property type="evidence" value="ECO:0007669"/>
    <property type="project" value="UniProtKB-KW"/>
</dbReference>
<accession>A0A2R5FM44</accession>
<keyword evidence="3" id="KW-0808">Transferase</keyword>
<dbReference type="InterPro" id="IPR055259">
    <property type="entry name" value="YkvP/CgeB_Glyco_trans-like"/>
</dbReference>
<reference evidence="3 4" key="1">
    <citation type="submission" date="2017-06" db="EMBL/GenBank/DDBJ databases">
        <title>Genome sequencing of cyanobaciteial culture collection at National Institute for Environmental Studies (NIES).</title>
        <authorList>
            <person name="Hirose Y."/>
            <person name="Shimura Y."/>
            <person name="Fujisawa T."/>
            <person name="Nakamura Y."/>
            <person name="Kawachi M."/>
        </authorList>
    </citation>
    <scope>NUCLEOTIDE SEQUENCE [LARGE SCALE GENOMIC DNA]</scope>
    <source>
        <strain evidence="3 4">NIES-4072</strain>
    </source>
</reference>